<dbReference type="GO" id="GO:0004842">
    <property type="term" value="F:ubiquitin-protein transferase activity"/>
    <property type="evidence" value="ECO:0007669"/>
    <property type="project" value="InterPro"/>
</dbReference>
<gene>
    <name evidence="8" type="ORF">BJ508DRAFT_195613</name>
</gene>
<dbReference type="PANTHER" id="PTHR11685">
    <property type="entry name" value="RBR FAMILY RING FINGER AND IBR DOMAIN-CONTAINING"/>
    <property type="match status" value="1"/>
</dbReference>
<protein>
    <recommendedName>
        <fullName evidence="7">RING-type domain-containing protein</fullName>
    </recommendedName>
</protein>
<keyword evidence="3" id="KW-0677">Repeat</keyword>
<dbReference type="Proteomes" id="UP000275078">
    <property type="component" value="Unassembled WGS sequence"/>
</dbReference>
<dbReference type="AlphaFoldDB" id="A0A3N4IEQ9"/>
<dbReference type="STRING" id="1160509.A0A3N4IEQ9"/>
<dbReference type="InterPro" id="IPR044066">
    <property type="entry name" value="TRIAD_supradom"/>
</dbReference>
<evidence type="ECO:0000256" key="3">
    <source>
        <dbReference type="ARBA" id="ARBA00022737"/>
    </source>
</evidence>
<keyword evidence="5" id="KW-0833">Ubl conjugation pathway</keyword>
<evidence type="ECO:0000313" key="9">
    <source>
        <dbReference type="Proteomes" id="UP000275078"/>
    </source>
</evidence>
<sequence length="155" mass="17571">VECGHRYCEECLGQFFVNATKDRSAYPPQCCNEPLVAPTDTQFFTTQTRLSTKEIFAYARKAVEYDDPNPVYCHIQSCGSYLLKSSYRNSEVALCYGHPTTMETCIHCGKAAHGKVECSQDKDLKLLLDLAAEEKWMRCYKCKSMVEKTAACNHI</sequence>
<keyword evidence="4" id="KW-0863">Zinc-finger</keyword>
<keyword evidence="6" id="KW-0862">Zinc</keyword>
<evidence type="ECO:0000256" key="6">
    <source>
        <dbReference type="ARBA" id="ARBA00022833"/>
    </source>
</evidence>
<organism evidence="8 9">
    <name type="scientific">Ascobolus immersus RN42</name>
    <dbReference type="NCBI Taxonomy" id="1160509"/>
    <lineage>
        <taxon>Eukaryota</taxon>
        <taxon>Fungi</taxon>
        <taxon>Dikarya</taxon>
        <taxon>Ascomycota</taxon>
        <taxon>Pezizomycotina</taxon>
        <taxon>Pezizomycetes</taxon>
        <taxon>Pezizales</taxon>
        <taxon>Ascobolaceae</taxon>
        <taxon>Ascobolus</taxon>
    </lineage>
</organism>
<evidence type="ECO:0000259" key="7">
    <source>
        <dbReference type="PROSITE" id="PS51873"/>
    </source>
</evidence>
<evidence type="ECO:0000256" key="4">
    <source>
        <dbReference type="ARBA" id="ARBA00022771"/>
    </source>
</evidence>
<keyword evidence="2" id="KW-0479">Metal-binding</keyword>
<proteinExistence type="predicted"/>
<reference evidence="8 9" key="1">
    <citation type="journal article" date="2018" name="Nat. Ecol. Evol.">
        <title>Pezizomycetes genomes reveal the molecular basis of ectomycorrhizal truffle lifestyle.</title>
        <authorList>
            <person name="Murat C."/>
            <person name="Payen T."/>
            <person name="Noel B."/>
            <person name="Kuo A."/>
            <person name="Morin E."/>
            <person name="Chen J."/>
            <person name="Kohler A."/>
            <person name="Krizsan K."/>
            <person name="Balestrini R."/>
            <person name="Da Silva C."/>
            <person name="Montanini B."/>
            <person name="Hainaut M."/>
            <person name="Levati E."/>
            <person name="Barry K.W."/>
            <person name="Belfiori B."/>
            <person name="Cichocki N."/>
            <person name="Clum A."/>
            <person name="Dockter R.B."/>
            <person name="Fauchery L."/>
            <person name="Guy J."/>
            <person name="Iotti M."/>
            <person name="Le Tacon F."/>
            <person name="Lindquist E.A."/>
            <person name="Lipzen A."/>
            <person name="Malagnac F."/>
            <person name="Mello A."/>
            <person name="Molinier V."/>
            <person name="Miyauchi S."/>
            <person name="Poulain J."/>
            <person name="Riccioni C."/>
            <person name="Rubini A."/>
            <person name="Sitrit Y."/>
            <person name="Splivallo R."/>
            <person name="Traeger S."/>
            <person name="Wang M."/>
            <person name="Zifcakova L."/>
            <person name="Wipf D."/>
            <person name="Zambonelli A."/>
            <person name="Paolocci F."/>
            <person name="Nowrousian M."/>
            <person name="Ottonello S."/>
            <person name="Baldrian P."/>
            <person name="Spatafora J.W."/>
            <person name="Henrissat B."/>
            <person name="Nagy L.G."/>
            <person name="Aury J.M."/>
            <person name="Wincker P."/>
            <person name="Grigoriev I.V."/>
            <person name="Bonfante P."/>
            <person name="Martin F.M."/>
        </authorList>
    </citation>
    <scope>NUCLEOTIDE SEQUENCE [LARGE SCALE GENOMIC DNA]</scope>
    <source>
        <strain evidence="8 9">RN42</strain>
    </source>
</reference>
<keyword evidence="9" id="KW-1185">Reference proteome</keyword>
<dbReference type="InterPro" id="IPR031127">
    <property type="entry name" value="E3_UB_ligase_RBR"/>
</dbReference>
<dbReference type="PROSITE" id="PS51873">
    <property type="entry name" value="TRIAD"/>
    <property type="match status" value="1"/>
</dbReference>
<evidence type="ECO:0000256" key="2">
    <source>
        <dbReference type="ARBA" id="ARBA00022723"/>
    </source>
</evidence>
<feature type="non-terminal residue" evidence="8">
    <location>
        <position position="155"/>
    </location>
</feature>
<dbReference type="GO" id="GO:0016567">
    <property type="term" value="P:protein ubiquitination"/>
    <property type="evidence" value="ECO:0007669"/>
    <property type="project" value="InterPro"/>
</dbReference>
<evidence type="ECO:0000256" key="5">
    <source>
        <dbReference type="ARBA" id="ARBA00022786"/>
    </source>
</evidence>
<keyword evidence="1" id="KW-0808">Transferase</keyword>
<evidence type="ECO:0000256" key="1">
    <source>
        <dbReference type="ARBA" id="ARBA00022679"/>
    </source>
</evidence>
<dbReference type="EMBL" id="ML119666">
    <property type="protein sequence ID" value="RPA83178.1"/>
    <property type="molecule type" value="Genomic_DNA"/>
</dbReference>
<name>A0A3N4IEQ9_ASCIM</name>
<evidence type="ECO:0000313" key="8">
    <source>
        <dbReference type="EMBL" id="RPA83178.1"/>
    </source>
</evidence>
<dbReference type="GO" id="GO:0008270">
    <property type="term" value="F:zinc ion binding"/>
    <property type="evidence" value="ECO:0007669"/>
    <property type="project" value="UniProtKB-KW"/>
</dbReference>
<accession>A0A3N4IEQ9</accession>
<feature type="non-terminal residue" evidence="8">
    <location>
        <position position="1"/>
    </location>
</feature>
<feature type="domain" description="RING-type" evidence="7">
    <location>
        <begin position="1"/>
        <end position="155"/>
    </location>
</feature>
<dbReference type="OrthoDB" id="9977870at2759"/>